<keyword evidence="7" id="KW-1133">Transmembrane helix</keyword>
<evidence type="ECO:0000259" key="8">
    <source>
        <dbReference type="PROSITE" id="PS50048"/>
    </source>
</evidence>
<dbReference type="GO" id="GO:0006351">
    <property type="term" value="P:DNA-templated transcription"/>
    <property type="evidence" value="ECO:0007669"/>
    <property type="project" value="InterPro"/>
</dbReference>
<keyword evidence="1" id="KW-0479">Metal-binding</keyword>
<dbReference type="CDD" id="cd00067">
    <property type="entry name" value="GAL4"/>
    <property type="match status" value="1"/>
</dbReference>
<evidence type="ECO:0000256" key="2">
    <source>
        <dbReference type="ARBA" id="ARBA00023015"/>
    </source>
</evidence>
<evidence type="ECO:0000256" key="1">
    <source>
        <dbReference type="ARBA" id="ARBA00022723"/>
    </source>
</evidence>
<dbReference type="Gene3D" id="4.10.240.10">
    <property type="entry name" value="Zn(2)-C6 fungal-type DNA-binding domain"/>
    <property type="match status" value="1"/>
</dbReference>
<dbReference type="InterPro" id="IPR036864">
    <property type="entry name" value="Zn2-C6_fun-type_DNA-bd_sf"/>
</dbReference>
<dbReference type="GO" id="GO:0003677">
    <property type="term" value="F:DNA binding"/>
    <property type="evidence" value="ECO:0007669"/>
    <property type="project" value="UniProtKB-KW"/>
</dbReference>
<keyword evidence="4" id="KW-0804">Transcription</keyword>
<evidence type="ECO:0000256" key="4">
    <source>
        <dbReference type="ARBA" id="ARBA00023163"/>
    </source>
</evidence>
<dbReference type="InterPro" id="IPR050987">
    <property type="entry name" value="AtrR-like"/>
</dbReference>
<name>A0A9W9WPB7_9EURO</name>
<feature type="region of interest" description="Disordered" evidence="6">
    <location>
        <begin position="62"/>
        <end position="83"/>
    </location>
</feature>
<evidence type="ECO:0000256" key="6">
    <source>
        <dbReference type="SAM" id="MobiDB-lite"/>
    </source>
</evidence>
<reference evidence="9" key="2">
    <citation type="journal article" date="2023" name="IMA Fungus">
        <title>Comparative genomic study of the Penicillium genus elucidates a diverse pangenome and 15 lateral gene transfer events.</title>
        <authorList>
            <person name="Petersen C."/>
            <person name="Sorensen T."/>
            <person name="Nielsen M.R."/>
            <person name="Sondergaard T.E."/>
            <person name="Sorensen J.L."/>
            <person name="Fitzpatrick D.A."/>
            <person name="Frisvad J.C."/>
            <person name="Nielsen K.L."/>
        </authorList>
    </citation>
    <scope>NUCLEOTIDE SEQUENCE</scope>
    <source>
        <strain evidence="9">IBT 17660</strain>
    </source>
</reference>
<dbReference type="EMBL" id="JAPWDO010000005">
    <property type="protein sequence ID" value="KAJ5471119.1"/>
    <property type="molecule type" value="Genomic_DNA"/>
</dbReference>
<organism evidence="9 10">
    <name type="scientific">Penicillium desertorum</name>
    <dbReference type="NCBI Taxonomy" id="1303715"/>
    <lineage>
        <taxon>Eukaryota</taxon>
        <taxon>Fungi</taxon>
        <taxon>Dikarya</taxon>
        <taxon>Ascomycota</taxon>
        <taxon>Pezizomycotina</taxon>
        <taxon>Eurotiomycetes</taxon>
        <taxon>Eurotiomycetidae</taxon>
        <taxon>Eurotiales</taxon>
        <taxon>Aspergillaceae</taxon>
        <taxon>Penicillium</taxon>
    </lineage>
</organism>
<evidence type="ECO:0000256" key="3">
    <source>
        <dbReference type="ARBA" id="ARBA00023125"/>
    </source>
</evidence>
<dbReference type="CDD" id="cd12148">
    <property type="entry name" value="fungal_TF_MHR"/>
    <property type="match status" value="1"/>
</dbReference>
<keyword evidence="2" id="KW-0805">Transcription regulation</keyword>
<dbReference type="GO" id="GO:0000981">
    <property type="term" value="F:DNA-binding transcription factor activity, RNA polymerase II-specific"/>
    <property type="evidence" value="ECO:0007669"/>
    <property type="project" value="InterPro"/>
</dbReference>
<dbReference type="PROSITE" id="PS50048">
    <property type="entry name" value="ZN2_CY6_FUNGAL_2"/>
    <property type="match status" value="1"/>
</dbReference>
<dbReference type="SMART" id="SM00066">
    <property type="entry name" value="GAL4"/>
    <property type="match status" value="1"/>
</dbReference>
<evidence type="ECO:0000256" key="5">
    <source>
        <dbReference type="ARBA" id="ARBA00023242"/>
    </source>
</evidence>
<accession>A0A9W9WPB7</accession>
<reference evidence="9" key="1">
    <citation type="submission" date="2022-12" db="EMBL/GenBank/DDBJ databases">
        <authorList>
            <person name="Petersen C."/>
        </authorList>
    </citation>
    <scope>NUCLEOTIDE SEQUENCE</scope>
    <source>
        <strain evidence="9">IBT 17660</strain>
    </source>
</reference>
<dbReference type="SMART" id="SM00906">
    <property type="entry name" value="Fungal_trans"/>
    <property type="match status" value="1"/>
</dbReference>
<evidence type="ECO:0000313" key="9">
    <source>
        <dbReference type="EMBL" id="KAJ5471119.1"/>
    </source>
</evidence>
<proteinExistence type="predicted"/>
<dbReference type="AlphaFoldDB" id="A0A9W9WPB7"/>
<dbReference type="Proteomes" id="UP001147760">
    <property type="component" value="Unassembled WGS sequence"/>
</dbReference>
<evidence type="ECO:0000256" key="7">
    <source>
        <dbReference type="SAM" id="Phobius"/>
    </source>
</evidence>
<comment type="caution">
    <text evidence="9">The sequence shown here is derived from an EMBL/GenBank/DDBJ whole genome shotgun (WGS) entry which is preliminary data.</text>
</comment>
<dbReference type="Pfam" id="PF04082">
    <property type="entry name" value="Fungal_trans"/>
    <property type="match status" value="1"/>
</dbReference>
<evidence type="ECO:0000313" key="10">
    <source>
        <dbReference type="Proteomes" id="UP001147760"/>
    </source>
</evidence>
<protein>
    <recommendedName>
        <fullName evidence="8">Zn(2)-C6 fungal-type domain-containing protein</fullName>
    </recommendedName>
</protein>
<keyword evidence="3" id="KW-0238">DNA-binding</keyword>
<dbReference type="PANTHER" id="PTHR46910">
    <property type="entry name" value="TRANSCRIPTION FACTOR PDR1"/>
    <property type="match status" value="1"/>
</dbReference>
<keyword evidence="7" id="KW-0812">Transmembrane</keyword>
<dbReference type="GO" id="GO:0008270">
    <property type="term" value="F:zinc ion binding"/>
    <property type="evidence" value="ECO:0007669"/>
    <property type="project" value="InterPro"/>
</dbReference>
<sequence>MSPGPVLKDHSKPLSVCDSCFSRKVRCDRGNPCGNCQDNNAICSRLRVSKRARNTTQLAVIENRDQIRPKSPQAPNPQNPQNLLSGLHDYSAISNSYSRLDYHQSRGISPGYDNPLLLREAHTTIQYHLDHLEWLTINRRQILESGLRLASQLSESVEDPVHVVGDMTVEEQIRTPSFELLAWMLKDIKEANLGPFVRDYFRHISESTLKQMGLTLLHRAGSPHDSLISTVCVNAVASKFLTAITNTGIDSELIHEMTHSVVQFQASAKVALRSISLLTSPSLGLLQALLSGIFLYQGSGDITACWELTKAACRLCVSLGLDTTMKTGGTVSEEEYYCVAWCYILDKNFAFKMGRFETLLDIEIGHFTSDQSSHQHSTSDLFQIYMSLAGVQAAVLPYLTWHSSMLTGGLASSHGMGKHWLVNMQQIQGRIEGISGPYPAWKGLDAQSEISALQFAYHSVMTTIFHITGGAGNQSVDIRKQCLLEAHHGISSLVSICISAERQGTVALLHWTFLVYPITAYFVLFCNVVATSDTDDFKLMTTIADCLTRIATASRPIIQVRTIFRHFLSLAAKVFEDETNPMAVTRDHQVQPVQSHSNILHWMPDCLFLSTADAIPPFAPSLPAGMEDFSGMLSIFPENEMFTPFSDHFPEFGNDPSI</sequence>
<keyword evidence="7" id="KW-0472">Membrane</keyword>
<dbReference type="InterPro" id="IPR007219">
    <property type="entry name" value="XnlR_reg_dom"/>
</dbReference>
<feature type="domain" description="Zn(2)-C6 fungal-type" evidence="8">
    <location>
        <begin position="16"/>
        <end position="45"/>
    </location>
</feature>
<dbReference type="OrthoDB" id="103819at2759"/>
<keyword evidence="10" id="KW-1185">Reference proteome</keyword>
<dbReference type="SUPFAM" id="SSF57701">
    <property type="entry name" value="Zn2/Cys6 DNA-binding domain"/>
    <property type="match status" value="1"/>
</dbReference>
<dbReference type="InterPro" id="IPR001138">
    <property type="entry name" value="Zn2Cys6_DnaBD"/>
</dbReference>
<gene>
    <name evidence="9" type="ORF">N7530_008476</name>
</gene>
<dbReference type="PANTHER" id="PTHR46910:SF5">
    <property type="entry name" value="ZN(II)2CYS6 TRANSCRIPTION FACTOR (EUROFUNG)"/>
    <property type="match status" value="1"/>
</dbReference>
<dbReference type="Pfam" id="PF00172">
    <property type="entry name" value="Zn_clus"/>
    <property type="match status" value="1"/>
</dbReference>
<feature type="transmembrane region" description="Helical" evidence="7">
    <location>
        <begin position="508"/>
        <end position="530"/>
    </location>
</feature>
<keyword evidence="5" id="KW-0539">Nucleus</keyword>